<name>A0A8T0DJ13_9TREM</name>
<sequence length="1107" mass="123395">MACGGYHHAIILSPCVYARAVYGENVANDTAYWKHEDAARHLATQLMSRYSNLAVLGFQTSNRVPSDVWSDADRLNACFFSQASRIIIFVPSDGEEQIKHFTRVCLTPLLTQSKEAGGRPDWHSRFVVAAVGNVRTPSQLAPGFPFLTVIRFREIGWVRDVTAIMLLQRIIKDFWSPSRVKQNGNYSLNETIETSSRVGTNTYVTGQMENPIVEDVHLKHPVRPNSNIVRRVRSRTRDSKSRSRSQSRHTSSSGYRSLEPCFEAQQTEEHMLDTRLINMVDTMEPEVMQELKVSNGTFEVEQYTSQRQKYGVSSDRDPYIPGSAGHRMNFSESRLSSSREKSSYEGLFRASTLTNGSLLQHISHIENDQELDEGISPSLIYTARSPGQELNGSQNQHVHLEPPHTVDQTHGHVSEIGSPPLLVIGVDAEVPGKSKKENRGCYSGSRPASSTGSNDSNACIVSAVPGRAMSYDPQRIMFQKLAEGHHPDVFSKSPVQVEENRHFITLDQDKTCSLIQSVHQPIELHSAAEENQKPIIYDLLQSTVWSVSQARAGQTCVSSEIPFIDSGAILAEQEPFDQAFHTAVRLSSPNEAPYSEPLRRRPSQNDNFLHGTLAPEARRFNSEIQLPAESVGGAYWGVTKTVKVPEISKPSEKPLFLGPLKINVGEEQTETLGSSEQASTTMRDEWTNSPASSATKTTDNISPLKSATSGVIVQPSKPIICPNKNRDDLPDPTLQEAPADVSVTTTPGSRQTSYTKKTITRREFFTTSTTVERIPKLQHRTDTSTEATKEKKAEQPSTTPGPGQSSPSRQTQRIPVKIVPAQVHATNELLPQPRDSWTKPTDTERKSNRIFYVRSTKPGETPVFVKDQVGKLESFVSSQSPSTVRKTPARQKSPPSSPHLLNRPVVRLYPTPWVYPPESTFADASTQMQSPLASGYMAGQSVRCYGFTGTRFQKDKLQLPHLFLCREVGVWTGPDAGETHRVELLYARPQADIYPRHSTSLVSPPVEHMALLTKVVEEEQVRSMISEPSVTASRPAPDVATPIKHDETNLWRLSFIYVVSCITFLLAMVIAYFCVRKDNPALSDTNAFRRWFTWIFTRSSSDEPDQD</sequence>
<feature type="transmembrane region" description="Helical" evidence="2">
    <location>
        <begin position="1050"/>
        <end position="1075"/>
    </location>
</feature>
<feature type="region of interest" description="Disordered" evidence="1">
    <location>
        <begin position="433"/>
        <end position="456"/>
    </location>
</feature>
<keyword evidence="2" id="KW-1133">Transmembrane helix</keyword>
<dbReference type="AlphaFoldDB" id="A0A8T0DJ13"/>
<proteinExistence type="predicted"/>
<feature type="region of interest" description="Disordered" evidence="1">
    <location>
        <begin position="824"/>
        <end position="853"/>
    </location>
</feature>
<feature type="compositionally biased region" description="Low complexity" evidence="1">
    <location>
        <begin position="248"/>
        <end position="257"/>
    </location>
</feature>
<gene>
    <name evidence="3" type="ORF">P879_06828</name>
</gene>
<protein>
    <submittedName>
        <fullName evidence="3">Uncharacterized protein</fullName>
    </submittedName>
</protein>
<feature type="compositionally biased region" description="Low complexity" evidence="1">
    <location>
        <begin position="795"/>
        <end position="812"/>
    </location>
</feature>
<dbReference type="Proteomes" id="UP000699462">
    <property type="component" value="Unassembled WGS sequence"/>
</dbReference>
<accession>A0A8T0DJ13</accession>
<dbReference type="EMBL" id="JTDF01003393">
    <property type="protein sequence ID" value="KAF8567845.1"/>
    <property type="molecule type" value="Genomic_DNA"/>
</dbReference>
<reference evidence="3 4" key="1">
    <citation type="submission" date="2019-07" db="EMBL/GenBank/DDBJ databases">
        <title>Annotation for the trematode Paragonimus westermani.</title>
        <authorList>
            <person name="Choi Y.-J."/>
        </authorList>
    </citation>
    <scope>NUCLEOTIDE SEQUENCE [LARGE SCALE GENOMIC DNA]</scope>
    <source>
        <strain evidence="3">180907_Pwestermani</strain>
    </source>
</reference>
<feature type="region of interest" description="Disordered" evidence="1">
    <location>
        <begin position="875"/>
        <end position="902"/>
    </location>
</feature>
<keyword evidence="2" id="KW-0472">Membrane</keyword>
<feature type="compositionally biased region" description="Polar residues" evidence="1">
    <location>
        <begin position="875"/>
        <end position="885"/>
    </location>
</feature>
<feature type="region of interest" description="Disordered" evidence="1">
    <location>
        <begin position="669"/>
        <end position="812"/>
    </location>
</feature>
<evidence type="ECO:0000313" key="3">
    <source>
        <dbReference type="EMBL" id="KAF8567845.1"/>
    </source>
</evidence>
<evidence type="ECO:0000256" key="1">
    <source>
        <dbReference type="SAM" id="MobiDB-lite"/>
    </source>
</evidence>
<keyword evidence="2" id="KW-0812">Transmembrane</keyword>
<feature type="compositionally biased region" description="Polar residues" evidence="1">
    <location>
        <begin position="446"/>
        <end position="456"/>
    </location>
</feature>
<feature type="compositionally biased region" description="Polar residues" evidence="1">
    <location>
        <begin position="742"/>
        <end position="757"/>
    </location>
</feature>
<feature type="region of interest" description="Disordered" evidence="1">
    <location>
        <begin position="223"/>
        <end position="259"/>
    </location>
</feature>
<feature type="compositionally biased region" description="Polar residues" evidence="1">
    <location>
        <begin position="670"/>
        <end position="711"/>
    </location>
</feature>
<organism evidence="3 4">
    <name type="scientific">Paragonimus westermani</name>
    <dbReference type="NCBI Taxonomy" id="34504"/>
    <lineage>
        <taxon>Eukaryota</taxon>
        <taxon>Metazoa</taxon>
        <taxon>Spiralia</taxon>
        <taxon>Lophotrochozoa</taxon>
        <taxon>Platyhelminthes</taxon>
        <taxon>Trematoda</taxon>
        <taxon>Digenea</taxon>
        <taxon>Plagiorchiida</taxon>
        <taxon>Troglotremata</taxon>
        <taxon>Troglotrematidae</taxon>
        <taxon>Paragonimus</taxon>
    </lineage>
</organism>
<keyword evidence="4" id="KW-1185">Reference proteome</keyword>
<evidence type="ECO:0000313" key="4">
    <source>
        <dbReference type="Proteomes" id="UP000699462"/>
    </source>
</evidence>
<comment type="caution">
    <text evidence="3">The sequence shown here is derived from an EMBL/GenBank/DDBJ whole genome shotgun (WGS) entry which is preliminary data.</text>
</comment>
<feature type="compositionally biased region" description="Basic and acidic residues" evidence="1">
    <location>
        <begin position="773"/>
        <end position="794"/>
    </location>
</feature>
<evidence type="ECO:0000256" key="2">
    <source>
        <dbReference type="SAM" id="Phobius"/>
    </source>
</evidence>
<dbReference type="OrthoDB" id="6277701at2759"/>